<proteinExistence type="predicted"/>
<accession>A0ACB8CW36</accession>
<gene>
    <name evidence="1" type="ORF">HPB49_009216</name>
</gene>
<dbReference type="Proteomes" id="UP000821865">
    <property type="component" value="Chromosome 4"/>
</dbReference>
<protein>
    <submittedName>
        <fullName evidence="1">Uncharacterized protein</fullName>
    </submittedName>
</protein>
<reference evidence="1" key="1">
    <citation type="submission" date="2020-05" db="EMBL/GenBank/DDBJ databases">
        <title>Large-scale comparative analyses of tick genomes elucidate their genetic diversity and vector capacities.</title>
        <authorList>
            <person name="Jia N."/>
            <person name="Wang J."/>
            <person name="Shi W."/>
            <person name="Du L."/>
            <person name="Sun Y."/>
            <person name="Zhan W."/>
            <person name="Jiang J."/>
            <person name="Wang Q."/>
            <person name="Zhang B."/>
            <person name="Ji P."/>
            <person name="Sakyi L.B."/>
            <person name="Cui X."/>
            <person name="Yuan T."/>
            <person name="Jiang B."/>
            <person name="Yang W."/>
            <person name="Lam T.T.-Y."/>
            <person name="Chang Q."/>
            <person name="Ding S."/>
            <person name="Wang X."/>
            <person name="Zhu J."/>
            <person name="Ruan X."/>
            <person name="Zhao L."/>
            <person name="Wei J."/>
            <person name="Que T."/>
            <person name="Du C."/>
            <person name="Cheng J."/>
            <person name="Dai P."/>
            <person name="Han X."/>
            <person name="Huang E."/>
            <person name="Gao Y."/>
            <person name="Liu J."/>
            <person name="Shao H."/>
            <person name="Ye R."/>
            <person name="Li L."/>
            <person name="Wei W."/>
            <person name="Wang X."/>
            <person name="Wang C."/>
            <person name="Yang T."/>
            <person name="Huo Q."/>
            <person name="Li W."/>
            <person name="Guo W."/>
            <person name="Chen H."/>
            <person name="Zhou L."/>
            <person name="Ni X."/>
            <person name="Tian J."/>
            <person name="Zhou Y."/>
            <person name="Sheng Y."/>
            <person name="Liu T."/>
            <person name="Pan Y."/>
            <person name="Xia L."/>
            <person name="Li J."/>
            <person name="Zhao F."/>
            <person name="Cao W."/>
        </authorList>
    </citation>
    <scope>NUCLEOTIDE SEQUENCE</scope>
    <source>
        <strain evidence="1">Dsil-2018</strain>
    </source>
</reference>
<evidence type="ECO:0000313" key="2">
    <source>
        <dbReference type="Proteomes" id="UP000821865"/>
    </source>
</evidence>
<sequence length="442" mass="49131">MASVVRGGDASRNSHSVWSTCAQVYGQLALDSGLPGSQVLVEGGGVRRLLWAVALLTLVYYSTTETSAILREYFAYSVTVAFEYNTNESFEMPDVTVCNVNPLRRSKLCALNASERGMNAELEERLCGKRQGFRRANPGDLRLQHYISDWIAQRKATKREWLWALGHQFGDTFVDCTYHDQDCRDDKLFRNVTNAWYGTATASTATAPSGLVLTLNPELDEYLPTSYQAGFIVMVHAHGTRFSVCSDSVYITPGYTTYVGLNLLAQTGLPEPYANPCRSSWPHRMLVHMDHMYGAYTREDCLNMCLQVKIVENCGCLSANLPQIVKLAQRHGTCADKKMICSFPVRAPAPDVRVRQASVSVLTPALELPVKRGICVQETHVLGNLGGIIGMYLGLSFFVLFQLLDILVVGTLRLSTMLRWDARERRLVALAPPPARASLPEY</sequence>
<keyword evidence="2" id="KW-1185">Reference proteome</keyword>
<evidence type="ECO:0000313" key="1">
    <source>
        <dbReference type="EMBL" id="KAH7953480.1"/>
    </source>
</evidence>
<name>A0ACB8CW36_DERSI</name>
<dbReference type="EMBL" id="CM023473">
    <property type="protein sequence ID" value="KAH7953480.1"/>
    <property type="molecule type" value="Genomic_DNA"/>
</dbReference>
<organism evidence="1 2">
    <name type="scientific">Dermacentor silvarum</name>
    <name type="common">Tick</name>
    <dbReference type="NCBI Taxonomy" id="543639"/>
    <lineage>
        <taxon>Eukaryota</taxon>
        <taxon>Metazoa</taxon>
        <taxon>Ecdysozoa</taxon>
        <taxon>Arthropoda</taxon>
        <taxon>Chelicerata</taxon>
        <taxon>Arachnida</taxon>
        <taxon>Acari</taxon>
        <taxon>Parasitiformes</taxon>
        <taxon>Ixodida</taxon>
        <taxon>Ixodoidea</taxon>
        <taxon>Ixodidae</taxon>
        <taxon>Rhipicephalinae</taxon>
        <taxon>Dermacentor</taxon>
    </lineage>
</organism>
<comment type="caution">
    <text evidence="1">The sequence shown here is derived from an EMBL/GenBank/DDBJ whole genome shotgun (WGS) entry which is preliminary data.</text>
</comment>